<dbReference type="Gene3D" id="1.10.10.10">
    <property type="entry name" value="Winged helix-like DNA-binding domain superfamily/Winged helix DNA-binding domain"/>
    <property type="match status" value="1"/>
</dbReference>
<dbReference type="Proteomes" id="UP001595921">
    <property type="component" value="Unassembled WGS sequence"/>
</dbReference>
<organism evidence="3 4">
    <name type="scientific">Halobium salinum</name>
    <dbReference type="NCBI Taxonomy" id="1364940"/>
    <lineage>
        <taxon>Archaea</taxon>
        <taxon>Methanobacteriati</taxon>
        <taxon>Methanobacteriota</taxon>
        <taxon>Stenosarchaea group</taxon>
        <taxon>Halobacteria</taxon>
        <taxon>Halobacteriales</taxon>
        <taxon>Haloferacaceae</taxon>
        <taxon>Halobium</taxon>
    </lineage>
</organism>
<reference evidence="3 4" key="1">
    <citation type="journal article" date="2019" name="Int. J. Syst. Evol. Microbiol.">
        <title>The Global Catalogue of Microorganisms (GCM) 10K type strain sequencing project: providing services to taxonomists for standard genome sequencing and annotation.</title>
        <authorList>
            <consortium name="The Broad Institute Genomics Platform"/>
            <consortium name="The Broad Institute Genome Sequencing Center for Infectious Disease"/>
            <person name="Wu L."/>
            <person name="Ma J."/>
        </authorList>
    </citation>
    <scope>NUCLEOTIDE SEQUENCE [LARGE SCALE GENOMIC DNA]</scope>
    <source>
        <strain evidence="3 4">CGMCC 1.12553</strain>
    </source>
</reference>
<dbReference type="RefSeq" id="WP_267620113.1">
    <property type="nucleotide sequence ID" value="NZ_JAODIW010000004.1"/>
</dbReference>
<evidence type="ECO:0000313" key="4">
    <source>
        <dbReference type="Proteomes" id="UP001595921"/>
    </source>
</evidence>
<name>A0ABD5PE42_9EURY</name>
<dbReference type="InterPro" id="IPR057527">
    <property type="entry name" value="HVO_A0261-like_N"/>
</dbReference>
<dbReference type="InterPro" id="IPR013561">
    <property type="entry name" value="FilR1_middle_dom"/>
</dbReference>
<dbReference type="InterPro" id="IPR036388">
    <property type="entry name" value="WH-like_DNA-bd_sf"/>
</dbReference>
<dbReference type="EMBL" id="JBHSDS010000007">
    <property type="protein sequence ID" value="MFC4359048.1"/>
    <property type="molecule type" value="Genomic_DNA"/>
</dbReference>
<dbReference type="AlphaFoldDB" id="A0ABD5PE42"/>
<feature type="domain" description="Methanogenesis regulatory protein FilR1 middle" evidence="1">
    <location>
        <begin position="119"/>
        <end position="242"/>
    </location>
</feature>
<keyword evidence="4" id="KW-1185">Reference proteome</keyword>
<evidence type="ECO:0000259" key="2">
    <source>
        <dbReference type="Pfam" id="PF25213"/>
    </source>
</evidence>
<dbReference type="InterPro" id="IPR036390">
    <property type="entry name" value="WH_DNA-bd_sf"/>
</dbReference>
<feature type="domain" description="HVO-A0261-like N-terminal" evidence="2">
    <location>
        <begin position="4"/>
        <end position="85"/>
    </location>
</feature>
<protein>
    <submittedName>
        <fullName evidence="3">Helix-turn-helix transcriptional regulator</fullName>
    </submittedName>
</protein>
<comment type="caution">
    <text evidence="3">The sequence shown here is derived from an EMBL/GenBank/DDBJ whole genome shotgun (WGS) entry which is preliminary data.</text>
</comment>
<accession>A0ABD5PE42</accession>
<dbReference type="Pfam" id="PF08350">
    <property type="entry name" value="FilR1_middle"/>
    <property type="match status" value="1"/>
</dbReference>
<dbReference type="Pfam" id="PF25213">
    <property type="entry name" value="HVO_A0261_N"/>
    <property type="match status" value="1"/>
</dbReference>
<gene>
    <name evidence="3" type="ORF">ACFO0N_13950</name>
</gene>
<proteinExistence type="predicted"/>
<evidence type="ECO:0000259" key="1">
    <source>
        <dbReference type="Pfam" id="PF08350"/>
    </source>
</evidence>
<dbReference type="SUPFAM" id="SSF46785">
    <property type="entry name" value="Winged helix' DNA-binding domain"/>
    <property type="match status" value="1"/>
</dbReference>
<sequence>MDDDDITEVVKRAPILDALRDEPQDANRLEERLAFSRSTIHRATNHLADLGLIRKREGRFELTAFGRLVGGRLVDFRRDLDTADRLSPFLDAVEGTVELPLDGLAEAEVSGPERGRAHVAVKRISDLMAGSESLRTFSGVVSPIYVDICCREAKAGARVRAVFDRRVVDVLFNEYAADYREAIEQGELEVRIHDDCPFELFLFDDRVGMTAHDDAGQVTQFVESDDPSVYEWAEGLFERYRSEAEFATVF</sequence>
<evidence type="ECO:0000313" key="3">
    <source>
        <dbReference type="EMBL" id="MFC4359048.1"/>
    </source>
</evidence>